<comment type="caution">
    <text evidence="2">The sequence shown here is derived from an EMBL/GenBank/DDBJ whole genome shotgun (WGS) entry which is preliminary data.</text>
</comment>
<gene>
    <name evidence="2" type="ORF">EZE20_19330</name>
</gene>
<accession>A0A4R4K5C5</accession>
<organism evidence="2 3">
    <name type="scientific">Arundinibacter roseus</name>
    <dbReference type="NCBI Taxonomy" id="2070510"/>
    <lineage>
        <taxon>Bacteria</taxon>
        <taxon>Pseudomonadati</taxon>
        <taxon>Bacteroidota</taxon>
        <taxon>Cytophagia</taxon>
        <taxon>Cytophagales</taxon>
        <taxon>Spirosomataceae</taxon>
        <taxon>Arundinibacter</taxon>
    </lineage>
</organism>
<protein>
    <recommendedName>
        <fullName evidence="4">Beta-lactamase-inhibitor-like PepSY-like domain-containing protein</fullName>
    </recommendedName>
</protein>
<feature type="signal peptide" evidence="1">
    <location>
        <begin position="1"/>
        <end position="23"/>
    </location>
</feature>
<dbReference type="SUPFAM" id="SSF160574">
    <property type="entry name" value="BT0923-like"/>
    <property type="match status" value="1"/>
</dbReference>
<name>A0A4R4K5C5_9BACT</name>
<dbReference type="OrthoDB" id="980012at2"/>
<dbReference type="PROSITE" id="PS51257">
    <property type="entry name" value="PROKAR_LIPOPROTEIN"/>
    <property type="match status" value="1"/>
</dbReference>
<keyword evidence="3" id="KW-1185">Reference proteome</keyword>
<dbReference type="RefSeq" id="WP_132120785.1">
    <property type="nucleotide sequence ID" value="NZ_SMJU01000014.1"/>
</dbReference>
<dbReference type="EMBL" id="SMJU01000014">
    <property type="protein sequence ID" value="TDB61359.1"/>
    <property type="molecule type" value="Genomic_DNA"/>
</dbReference>
<evidence type="ECO:0008006" key="4">
    <source>
        <dbReference type="Google" id="ProtNLM"/>
    </source>
</evidence>
<feature type="chain" id="PRO_5020806702" description="Beta-lactamase-inhibitor-like PepSY-like domain-containing protein" evidence="1">
    <location>
        <begin position="24"/>
        <end position="202"/>
    </location>
</feature>
<dbReference type="AlphaFoldDB" id="A0A4R4K5C5"/>
<evidence type="ECO:0000313" key="2">
    <source>
        <dbReference type="EMBL" id="TDB61359.1"/>
    </source>
</evidence>
<evidence type="ECO:0000313" key="3">
    <source>
        <dbReference type="Proteomes" id="UP000295706"/>
    </source>
</evidence>
<sequence length="202" mass="21344">MKKSLLILAAFLGLFMMSCQPDAVSPLDETAFEDVLFSAARYSAEADSTTKSTCKGKLTELAAADIPAAITTYITTTYAGATVKFAGTDAAGNVVVGLTLADGTAKGLLFDNTGSFQKELARYKQHAKLTEVATADLPAAITAYVTANYSAATIKHAGTNEAGQFFVMLSTDMKPIVLVFEADGTFVQQIEAPKKHGRKKGR</sequence>
<evidence type="ECO:0000256" key="1">
    <source>
        <dbReference type="SAM" id="SignalP"/>
    </source>
</evidence>
<dbReference type="Gene3D" id="3.40.1420.30">
    <property type="match status" value="1"/>
</dbReference>
<keyword evidence="1" id="KW-0732">Signal</keyword>
<reference evidence="2 3" key="1">
    <citation type="submission" date="2019-02" db="EMBL/GenBank/DDBJ databases">
        <title>Arundinibacter roseus gen. nov., sp. nov., a new member of the family Cytophagaceae.</title>
        <authorList>
            <person name="Szuroczki S."/>
            <person name="Khayer B."/>
            <person name="Sproer C."/>
            <person name="Toumi M."/>
            <person name="Szabo A."/>
            <person name="Felfoldi T."/>
            <person name="Schumann P."/>
            <person name="Toth E."/>
        </authorList>
    </citation>
    <scope>NUCLEOTIDE SEQUENCE [LARGE SCALE GENOMIC DNA]</scope>
    <source>
        <strain evidence="2 3">DMA-k-7a</strain>
    </source>
</reference>
<dbReference type="Proteomes" id="UP000295706">
    <property type="component" value="Unassembled WGS sequence"/>
</dbReference>
<proteinExistence type="predicted"/>